<protein>
    <submittedName>
        <fullName evidence="5">Thioredoxin-dependent peroxide reductase mitochondrial</fullName>
    </submittedName>
</protein>
<dbReference type="AlphaFoldDB" id="A0A433QL24"/>
<evidence type="ECO:0000259" key="4">
    <source>
        <dbReference type="PROSITE" id="PS51352"/>
    </source>
</evidence>
<feature type="region of interest" description="Disordered" evidence="3">
    <location>
        <begin position="1"/>
        <end position="49"/>
    </location>
</feature>
<evidence type="ECO:0000256" key="3">
    <source>
        <dbReference type="SAM" id="MobiDB-lite"/>
    </source>
</evidence>
<gene>
    <name evidence="5" type="ORF">BC938DRAFT_479364</name>
</gene>
<name>A0A433QL24_9FUNG</name>
<dbReference type="PANTHER" id="PTHR10681:SF128">
    <property type="entry name" value="THIOREDOXIN-DEPENDENT PEROXIDE REDUCTASE, MITOCHONDRIAL"/>
    <property type="match status" value="1"/>
</dbReference>
<dbReference type="GO" id="GO:0008379">
    <property type="term" value="F:thioredoxin peroxidase activity"/>
    <property type="evidence" value="ECO:0007669"/>
    <property type="project" value="TreeGrafter"/>
</dbReference>
<dbReference type="GO" id="GO:0045454">
    <property type="term" value="P:cell redox homeostasis"/>
    <property type="evidence" value="ECO:0007669"/>
    <property type="project" value="TreeGrafter"/>
</dbReference>
<keyword evidence="6" id="KW-1185">Reference proteome</keyword>
<dbReference type="PROSITE" id="PS51352">
    <property type="entry name" value="THIOREDOXIN_2"/>
    <property type="match status" value="1"/>
</dbReference>
<dbReference type="InterPro" id="IPR013766">
    <property type="entry name" value="Thioredoxin_domain"/>
</dbReference>
<dbReference type="PANTHER" id="PTHR10681">
    <property type="entry name" value="THIOREDOXIN PEROXIDASE"/>
    <property type="match status" value="1"/>
</dbReference>
<dbReference type="GO" id="GO:0042744">
    <property type="term" value="P:hydrogen peroxide catabolic process"/>
    <property type="evidence" value="ECO:0007669"/>
    <property type="project" value="TreeGrafter"/>
</dbReference>
<dbReference type="SUPFAM" id="SSF52833">
    <property type="entry name" value="Thioredoxin-like"/>
    <property type="match status" value="1"/>
</dbReference>
<keyword evidence="2" id="KW-0560">Oxidoreductase</keyword>
<evidence type="ECO:0000256" key="1">
    <source>
        <dbReference type="ARBA" id="ARBA00009796"/>
    </source>
</evidence>
<accession>A0A433QL24</accession>
<feature type="compositionally biased region" description="Basic and acidic residues" evidence="3">
    <location>
        <begin position="14"/>
        <end position="24"/>
    </location>
</feature>
<reference evidence="5 6" key="1">
    <citation type="journal article" date="2018" name="New Phytol.">
        <title>Phylogenomics of Endogonaceae and evolution of mycorrhizas within Mucoromycota.</title>
        <authorList>
            <person name="Chang Y."/>
            <person name="Desiro A."/>
            <person name="Na H."/>
            <person name="Sandor L."/>
            <person name="Lipzen A."/>
            <person name="Clum A."/>
            <person name="Barry K."/>
            <person name="Grigoriev I.V."/>
            <person name="Martin F.M."/>
            <person name="Stajich J.E."/>
            <person name="Smith M.E."/>
            <person name="Bonito G."/>
            <person name="Spatafora J.W."/>
        </authorList>
    </citation>
    <scope>NUCLEOTIDE SEQUENCE [LARGE SCALE GENOMIC DNA]</scope>
    <source>
        <strain evidence="5 6">AD002</strain>
    </source>
</reference>
<comment type="similarity">
    <text evidence="1">Belongs to the peroxiredoxin family. AhpC/Prx1 subfamily.</text>
</comment>
<evidence type="ECO:0000256" key="2">
    <source>
        <dbReference type="ARBA" id="ARBA00023002"/>
    </source>
</evidence>
<dbReference type="GO" id="GO:0033554">
    <property type="term" value="P:cellular response to stress"/>
    <property type="evidence" value="ECO:0007669"/>
    <property type="project" value="TreeGrafter"/>
</dbReference>
<proteinExistence type="inferred from homology"/>
<dbReference type="Gene3D" id="3.40.30.10">
    <property type="entry name" value="Glutaredoxin"/>
    <property type="match status" value="1"/>
</dbReference>
<evidence type="ECO:0000313" key="6">
    <source>
        <dbReference type="Proteomes" id="UP000274822"/>
    </source>
</evidence>
<dbReference type="InterPro" id="IPR000866">
    <property type="entry name" value="AhpC/TSA"/>
</dbReference>
<dbReference type="EMBL" id="RBNJ01003833">
    <property type="protein sequence ID" value="RUS30464.1"/>
    <property type="molecule type" value="Genomic_DNA"/>
</dbReference>
<comment type="caution">
    <text evidence="5">The sequence shown here is derived from an EMBL/GenBank/DDBJ whole genome shotgun (WGS) entry which is preliminary data.</text>
</comment>
<sequence length="226" mass="24761">MTTKGKKRQAKSSSETKEESETRAKKAKLADVSSSDGNEVMEVDSSTGAEHQQTNLPFLKFSSVTAPVPAFKCPAVINDQIVTLSSTEMLGKWSVLVFHASDFTELAAQDILAFSSRISEFEALNTTVWAISIDSEFTHLAFAQQPRSSGALGGEAKIPLLSDFSQKISRDYGVLVEDLGVAARAIFIIDPAQTLQATWMDRGNVPHNVDEVLRWLNLYNKDKMSS</sequence>
<evidence type="ECO:0000313" key="5">
    <source>
        <dbReference type="EMBL" id="RUS30464.1"/>
    </source>
</evidence>
<dbReference type="InterPro" id="IPR036249">
    <property type="entry name" value="Thioredoxin-like_sf"/>
</dbReference>
<dbReference type="Pfam" id="PF00578">
    <property type="entry name" value="AhpC-TSA"/>
    <property type="match status" value="1"/>
</dbReference>
<dbReference type="GO" id="GO:0006979">
    <property type="term" value="P:response to oxidative stress"/>
    <property type="evidence" value="ECO:0007669"/>
    <property type="project" value="TreeGrafter"/>
</dbReference>
<feature type="compositionally biased region" description="Basic residues" evidence="3">
    <location>
        <begin position="1"/>
        <end position="10"/>
    </location>
</feature>
<dbReference type="GO" id="GO:0005829">
    <property type="term" value="C:cytosol"/>
    <property type="evidence" value="ECO:0007669"/>
    <property type="project" value="TreeGrafter"/>
</dbReference>
<dbReference type="InterPro" id="IPR050217">
    <property type="entry name" value="Peroxiredoxin"/>
</dbReference>
<organism evidence="5 6">
    <name type="scientific">Jimgerdemannia flammicorona</name>
    <dbReference type="NCBI Taxonomy" id="994334"/>
    <lineage>
        <taxon>Eukaryota</taxon>
        <taxon>Fungi</taxon>
        <taxon>Fungi incertae sedis</taxon>
        <taxon>Mucoromycota</taxon>
        <taxon>Mucoromycotina</taxon>
        <taxon>Endogonomycetes</taxon>
        <taxon>Endogonales</taxon>
        <taxon>Endogonaceae</taxon>
        <taxon>Jimgerdemannia</taxon>
    </lineage>
</organism>
<dbReference type="Proteomes" id="UP000274822">
    <property type="component" value="Unassembled WGS sequence"/>
</dbReference>
<feature type="domain" description="Thioredoxin" evidence="4">
    <location>
        <begin position="62"/>
        <end position="221"/>
    </location>
</feature>